<dbReference type="AlphaFoldDB" id="A0A841EJW2"/>
<evidence type="ECO:0000313" key="10">
    <source>
        <dbReference type="Proteomes" id="UP000524404"/>
    </source>
</evidence>
<dbReference type="PROSITE" id="PS51257">
    <property type="entry name" value="PROKAR_LIPOPROTEIN"/>
    <property type="match status" value="1"/>
</dbReference>
<dbReference type="RefSeq" id="WP_184133966.1">
    <property type="nucleotide sequence ID" value="NZ_JACHKT010000013.1"/>
</dbReference>
<evidence type="ECO:0000313" key="9">
    <source>
        <dbReference type="EMBL" id="MBB6003475.1"/>
    </source>
</evidence>
<protein>
    <recommendedName>
        <fullName evidence="11">Starch-binding associating with outer membrane</fullName>
    </recommendedName>
</protein>
<dbReference type="Pfam" id="PF07980">
    <property type="entry name" value="SusD_RagB"/>
    <property type="match status" value="1"/>
</dbReference>
<dbReference type="Proteomes" id="UP000524404">
    <property type="component" value="Unassembled WGS sequence"/>
</dbReference>
<reference evidence="9 10" key="1">
    <citation type="submission" date="2020-08" db="EMBL/GenBank/DDBJ databases">
        <title>Functional genomics of gut bacteria from endangered species of beetles.</title>
        <authorList>
            <person name="Carlos-Shanley C."/>
        </authorList>
    </citation>
    <scope>NUCLEOTIDE SEQUENCE [LARGE SCALE GENOMIC DNA]</scope>
    <source>
        <strain evidence="9 10">S00070</strain>
    </source>
</reference>
<gene>
    <name evidence="9" type="ORF">HNP25_002133</name>
</gene>
<evidence type="ECO:0000256" key="2">
    <source>
        <dbReference type="ARBA" id="ARBA00006275"/>
    </source>
</evidence>
<dbReference type="InterPro" id="IPR011990">
    <property type="entry name" value="TPR-like_helical_dom_sf"/>
</dbReference>
<dbReference type="SUPFAM" id="SSF48452">
    <property type="entry name" value="TPR-like"/>
    <property type="match status" value="1"/>
</dbReference>
<dbReference type="EMBL" id="JACHKT010000013">
    <property type="protein sequence ID" value="MBB6003475.1"/>
    <property type="molecule type" value="Genomic_DNA"/>
</dbReference>
<comment type="subcellular location">
    <subcellularLocation>
        <location evidence="1">Cell outer membrane</location>
    </subcellularLocation>
</comment>
<keyword evidence="10" id="KW-1185">Reference proteome</keyword>
<proteinExistence type="inferred from homology"/>
<feature type="signal peptide" evidence="6">
    <location>
        <begin position="1"/>
        <end position="19"/>
    </location>
</feature>
<dbReference type="InterPro" id="IPR033985">
    <property type="entry name" value="SusD-like_N"/>
</dbReference>
<comment type="similarity">
    <text evidence="2">Belongs to the SusD family.</text>
</comment>
<evidence type="ECO:0000259" key="7">
    <source>
        <dbReference type="Pfam" id="PF07980"/>
    </source>
</evidence>
<evidence type="ECO:0000256" key="4">
    <source>
        <dbReference type="ARBA" id="ARBA00023136"/>
    </source>
</evidence>
<feature type="chain" id="PRO_5032684661" description="Starch-binding associating with outer membrane" evidence="6">
    <location>
        <begin position="20"/>
        <end position="600"/>
    </location>
</feature>
<evidence type="ECO:0008006" key="11">
    <source>
        <dbReference type="Google" id="ProtNLM"/>
    </source>
</evidence>
<comment type="caution">
    <text evidence="9">The sequence shown here is derived from an EMBL/GenBank/DDBJ whole genome shotgun (WGS) entry which is preliminary data.</text>
</comment>
<evidence type="ECO:0000256" key="1">
    <source>
        <dbReference type="ARBA" id="ARBA00004442"/>
    </source>
</evidence>
<sequence>MSNKIKGILVMLVSVSVFLSGCQDLIEPAQENNRQLEATAYLPNDARFPYGILMNGYNRIPTNFWSFNDVATDDAVTNDQNNGYLRIATGQWTPANNPADQWTNCFTGIQYVNLMLGEVDKVQWVADAGASKLFGTRIKGEAYGLRALFLYHLLQSHGGVGKNGMMLGVPILNKAQTTNDNYNLPRASFDDCMKQIYQDLDSAEAKLPLDYINLASGQENLIPAKYGKVTVEQYNRAFGITFSGLIAGRIIKAIRSKAALLAASPAFNGGNVNKWTDAAKYSSEVLNLNGGLSAIVANAASGLTWYSNVAEIGTLKDGANPPEVLWRNNWNENRDLETANFPPTLFGNGRINPTQNLVDAFPMLNGYPINDPKSGYVANNPYTNRDPRLRMFILVNGQTSGVNNTAINTAADSPTNDGLTIAATSTRTGYYLRKLLRQDVNLNPTSATNQRHYKPHIRYTEIALNYAEAANEANGPTATGGNSYSAYDVIRAIRRRAGIGLTNNDEYLESAKNSKETMRALIRNERRLELCFEGFRFWDLRRWNSDLTEGAKGVSIRSGNVYTIIPSVETRVYQNFMKYGPIPYSEILKYSALEQNQGWN</sequence>
<keyword evidence="3 6" id="KW-0732">Signal</keyword>
<keyword evidence="4" id="KW-0472">Membrane</keyword>
<organism evidence="9 10">
    <name type="scientific">Arcicella rosea</name>
    <dbReference type="NCBI Taxonomy" id="502909"/>
    <lineage>
        <taxon>Bacteria</taxon>
        <taxon>Pseudomonadati</taxon>
        <taxon>Bacteroidota</taxon>
        <taxon>Cytophagia</taxon>
        <taxon>Cytophagales</taxon>
        <taxon>Flectobacillaceae</taxon>
        <taxon>Arcicella</taxon>
    </lineage>
</organism>
<evidence type="ECO:0000256" key="3">
    <source>
        <dbReference type="ARBA" id="ARBA00022729"/>
    </source>
</evidence>
<dbReference type="Gene3D" id="1.25.40.390">
    <property type="match status" value="1"/>
</dbReference>
<dbReference type="GO" id="GO:0009279">
    <property type="term" value="C:cell outer membrane"/>
    <property type="evidence" value="ECO:0007669"/>
    <property type="project" value="UniProtKB-SubCell"/>
</dbReference>
<accession>A0A841EJW2</accession>
<evidence type="ECO:0000256" key="5">
    <source>
        <dbReference type="ARBA" id="ARBA00023237"/>
    </source>
</evidence>
<feature type="domain" description="RagB/SusD" evidence="7">
    <location>
        <begin position="323"/>
        <end position="599"/>
    </location>
</feature>
<dbReference type="InterPro" id="IPR012944">
    <property type="entry name" value="SusD_RagB_dom"/>
</dbReference>
<keyword evidence="5" id="KW-0998">Cell outer membrane</keyword>
<dbReference type="Pfam" id="PF14322">
    <property type="entry name" value="SusD-like_3"/>
    <property type="match status" value="1"/>
</dbReference>
<feature type="domain" description="SusD-like N-terminal" evidence="8">
    <location>
        <begin position="66"/>
        <end position="211"/>
    </location>
</feature>
<evidence type="ECO:0000259" key="8">
    <source>
        <dbReference type="Pfam" id="PF14322"/>
    </source>
</evidence>
<name>A0A841EJW2_9BACT</name>
<evidence type="ECO:0000256" key="6">
    <source>
        <dbReference type="SAM" id="SignalP"/>
    </source>
</evidence>